<evidence type="ECO:0000256" key="1">
    <source>
        <dbReference type="ARBA" id="ARBA00004141"/>
    </source>
</evidence>
<evidence type="ECO:0000256" key="9">
    <source>
        <dbReference type="SAM" id="Phobius"/>
    </source>
</evidence>
<dbReference type="Gene3D" id="3.40.50.300">
    <property type="entry name" value="P-loop containing nucleotide triphosphate hydrolases"/>
    <property type="match status" value="2"/>
</dbReference>
<evidence type="ECO:0000256" key="2">
    <source>
        <dbReference type="ARBA" id="ARBA00007577"/>
    </source>
</evidence>
<evidence type="ECO:0000256" key="7">
    <source>
        <dbReference type="ARBA" id="ARBA00022989"/>
    </source>
</evidence>
<dbReference type="PROSITE" id="PS50893">
    <property type="entry name" value="ABC_TRANSPORTER_2"/>
    <property type="match status" value="2"/>
</dbReference>
<comment type="subcellular location">
    <subcellularLocation>
        <location evidence="1">Membrane</location>
        <topology evidence="1">Multi-pass membrane protein</topology>
    </subcellularLocation>
</comment>
<dbReference type="InterPro" id="IPR003593">
    <property type="entry name" value="AAA+_ATPase"/>
</dbReference>
<dbReference type="PROSITE" id="PS00211">
    <property type="entry name" value="ABC_TRANSPORTER_1"/>
    <property type="match status" value="1"/>
</dbReference>
<feature type="transmembrane region" description="Helical" evidence="9">
    <location>
        <begin position="930"/>
        <end position="955"/>
    </location>
</feature>
<keyword evidence="7 9" id="KW-1133">Transmembrane helix</keyword>
<dbReference type="InterPro" id="IPR017871">
    <property type="entry name" value="ABC_transporter-like_CS"/>
</dbReference>
<keyword evidence="8 9" id="KW-0472">Membrane</keyword>
<feature type="transmembrane region" description="Helical" evidence="9">
    <location>
        <begin position="851"/>
        <end position="872"/>
    </location>
</feature>
<dbReference type="InterPro" id="IPR027417">
    <property type="entry name" value="P-loop_NTPase"/>
</dbReference>
<organism evidence="12 13">
    <name type="scientific">Drechslerella dactyloides</name>
    <name type="common">Nematode-trapping fungus</name>
    <name type="synonym">Arthrobotrys dactyloides</name>
    <dbReference type="NCBI Taxonomy" id="74499"/>
    <lineage>
        <taxon>Eukaryota</taxon>
        <taxon>Fungi</taxon>
        <taxon>Dikarya</taxon>
        <taxon>Ascomycota</taxon>
        <taxon>Pezizomycotina</taxon>
        <taxon>Orbiliomycetes</taxon>
        <taxon>Orbiliales</taxon>
        <taxon>Orbiliaceae</taxon>
        <taxon>Drechslerella</taxon>
    </lineage>
</organism>
<evidence type="ECO:0000256" key="4">
    <source>
        <dbReference type="ARBA" id="ARBA00022692"/>
    </source>
</evidence>
<protein>
    <submittedName>
        <fullName evidence="12">ABC multidrug transporter mdr4</fullName>
    </submittedName>
</protein>
<keyword evidence="4 9" id="KW-0812">Transmembrane</keyword>
<dbReference type="FunFam" id="3.40.50.300:FF:000967">
    <property type="entry name" value="ABC multidrug transporter mdr4"/>
    <property type="match status" value="2"/>
</dbReference>
<keyword evidence="5" id="KW-0547">Nucleotide-binding</keyword>
<feature type="transmembrane region" description="Helical" evidence="9">
    <location>
        <begin position="705"/>
        <end position="733"/>
    </location>
</feature>
<dbReference type="GO" id="GO:0005524">
    <property type="term" value="F:ATP binding"/>
    <property type="evidence" value="ECO:0007669"/>
    <property type="project" value="UniProtKB-KW"/>
</dbReference>
<feature type="transmembrane region" description="Helical" evidence="9">
    <location>
        <begin position="116"/>
        <end position="137"/>
    </location>
</feature>
<dbReference type="Pfam" id="PF00664">
    <property type="entry name" value="ABC_membrane"/>
    <property type="match status" value="2"/>
</dbReference>
<feature type="domain" description="ABC transmembrane type-1" evidence="11">
    <location>
        <begin position="75"/>
        <end position="355"/>
    </location>
</feature>
<keyword evidence="3" id="KW-0813">Transport</keyword>
<evidence type="ECO:0000259" key="11">
    <source>
        <dbReference type="PROSITE" id="PS50929"/>
    </source>
</evidence>
<feature type="transmembrane region" description="Helical" evidence="9">
    <location>
        <begin position="293"/>
        <end position="316"/>
    </location>
</feature>
<dbReference type="CDD" id="cd18578">
    <property type="entry name" value="ABC_6TM_Pgp_ABCB1_D2_like"/>
    <property type="match status" value="1"/>
</dbReference>
<keyword evidence="6" id="KW-0067">ATP-binding</keyword>
<feature type="transmembrane region" description="Helical" evidence="9">
    <location>
        <begin position="753"/>
        <end position="776"/>
    </location>
</feature>
<feature type="domain" description="ABC transmembrane type-1" evidence="11">
    <location>
        <begin position="709"/>
        <end position="996"/>
    </location>
</feature>
<evidence type="ECO:0000259" key="10">
    <source>
        <dbReference type="PROSITE" id="PS50893"/>
    </source>
</evidence>
<evidence type="ECO:0000313" key="13">
    <source>
        <dbReference type="Proteomes" id="UP001221413"/>
    </source>
</evidence>
<dbReference type="InterPro" id="IPR003439">
    <property type="entry name" value="ABC_transporter-like_ATP-bd"/>
</dbReference>
<feature type="domain" description="ABC transporter" evidence="10">
    <location>
        <begin position="1040"/>
        <end position="1291"/>
    </location>
</feature>
<evidence type="ECO:0000256" key="3">
    <source>
        <dbReference type="ARBA" id="ARBA00022448"/>
    </source>
</evidence>
<evidence type="ECO:0000313" key="12">
    <source>
        <dbReference type="EMBL" id="KAJ6259721.1"/>
    </source>
</evidence>
<dbReference type="SMART" id="SM00382">
    <property type="entry name" value="AAA"/>
    <property type="match status" value="2"/>
</dbReference>
<evidence type="ECO:0000256" key="8">
    <source>
        <dbReference type="ARBA" id="ARBA00023136"/>
    </source>
</evidence>
<comment type="caution">
    <text evidence="12">The sequence shown here is derived from an EMBL/GenBank/DDBJ whole genome shotgun (WGS) entry which is preliminary data.</text>
</comment>
<proteinExistence type="inferred from homology"/>
<dbReference type="Proteomes" id="UP001221413">
    <property type="component" value="Unassembled WGS sequence"/>
</dbReference>
<dbReference type="Pfam" id="PF00005">
    <property type="entry name" value="ABC_tran"/>
    <property type="match status" value="2"/>
</dbReference>
<feature type="transmembrane region" description="Helical" evidence="9">
    <location>
        <begin position="72"/>
        <end position="96"/>
    </location>
</feature>
<dbReference type="PANTHER" id="PTHR43394">
    <property type="entry name" value="ATP-DEPENDENT PERMEASE MDL1, MITOCHONDRIAL"/>
    <property type="match status" value="1"/>
</dbReference>
<feature type="domain" description="ABC transporter" evidence="10">
    <location>
        <begin position="393"/>
        <end position="639"/>
    </location>
</feature>
<dbReference type="InterPro" id="IPR011527">
    <property type="entry name" value="ABC1_TM_dom"/>
</dbReference>
<dbReference type="GO" id="GO:0090374">
    <property type="term" value="P:oligopeptide export from mitochondrion"/>
    <property type="evidence" value="ECO:0007669"/>
    <property type="project" value="TreeGrafter"/>
</dbReference>
<dbReference type="PROSITE" id="PS50929">
    <property type="entry name" value="ABC_TM1F"/>
    <property type="match status" value="2"/>
</dbReference>
<evidence type="ECO:0000256" key="5">
    <source>
        <dbReference type="ARBA" id="ARBA00022741"/>
    </source>
</evidence>
<feature type="transmembrane region" description="Helical" evidence="9">
    <location>
        <begin position="824"/>
        <end position="845"/>
    </location>
</feature>
<evidence type="ECO:0000256" key="6">
    <source>
        <dbReference type="ARBA" id="ARBA00022840"/>
    </source>
</evidence>
<comment type="similarity">
    <text evidence="2">Belongs to the ABC transporter superfamily. ABCB family. Multidrug resistance exporter (TC 3.A.1.201) subfamily.</text>
</comment>
<dbReference type="EMBL" id="JAQGDS010000006">
    <property type="protein sequence ID" value="KAJ6259721.1"/>
    <property type="molecule type" value="Genomic_DNA"/>
</dbReference>
<name>A0AAD6NHG6_DREDA</name>
<feature type="transmembrane region" description="Helical" evidence="9">
    <location>
        <begin position="213"/>
        <end position="230"/>
    </location>
</feature>
<feature type="transmembrane region" description="Helical" evidence="9">
    <location>
        <begin position="187"/>
        <end position="207"/>
    </location>
</feature>
<keyword evidence="13" id="KW-1185">Reference proteome</keyword>
<sequence length="1294" mass="139636">MTMADATMLQPATLEDITADGPAKTTGFRRFCRVRYDAACRAVTPDSEYLRIFRFLRRESETAFTSRHRDTFVLLAAVSLASLSGVPLPVIGVIFGKIINEFPPEEASLRSKLVQMMVVATVNFFAIWGYTYCWGYVGTRISQSIRTVVLDRVLHMDIAYHETRKIDLANYLLVDVQTIQTGTGEKVGIFIQSISYFVTAIVVGLVLNARFTAILMAVVVPSILLITVVCERLNRRFTKRLAETSSRAAEILGDVVRMITVVQAFGLGGLFREKNREVLAAGQHYGIRRSFVIAVRLGFLFFLAYGVNSLAFWYGIRQVNAHATDAGTIYTIIFLMLDASFIISQFGPFLHTFSLAATSSRRIDSLLRDAEEHCEKPDARYDSEFAWSAPYDIRFESARFAYPTRPDVTVLKDVNLHIKAGSFTAIVGRSGSGKSSLTALLLRFYKATAGTIYLNERDLATLPVKMYRRHVAYVEQDPVLFSGTIRENILHGVPDADKLSDARAATMCAVAAALANAREFIEALPAGFDTLVGPDGASQLSGGQVARIALARALVSRPRVLILDEVTASLDIHSENTVMSAVRQLHAETNMTIIMITHRLSSVATADKIIVMAAGSVIEEGTHDELVAAEGAYSKLLATQKKSAPSREVAAERAAAEPGKAGLQLTTVRSEESHVVGKKSLCLPRGAEFPSSSMKRTLEMCRPDFPIIVAGILSSMLTGSLVVAESVLFGYIIASLRGELPARGPQSPNFYCLMFFVVGVVALVAHSAAGFCFGVVSERLVARLRDLCFHKITLQDLSFFADPTHAETALVASIQSDTAALTSLSGVMIGTVVSVATTLVGGVVVAHVVAWRIAAVLLPALPVIVLAGYLRLRVLMQAQEKQETTYVKAASMATEATNAMRTVASLVREDGVMREYKAELSKAEKGHTAFILQGSAIMALALSIGFFVYALAYWWGARQVREGRYGIVEFFIVLPALLFSAQTAGQVFSLAPEFTKAAGAARRIFKLLDSRPSIAAQQDDVDGSPAASTVADTTAAKGGIEFRNVTFAYPTRPDARVLRSLSLAVKPGEFVAIVGESGSGKSSLLALIQRFYDPTAGSVLVDGLDITTLPVAQHRARISILAQDLTLFSESIYFNVAAGLSGGAGAGAQDPTTRTAVEEACKKVGMHEFIMSLPEGYDSRCSRATPCLSGGQIQRLALARALICDPEVLVLDEPTSALDVCAEETVMRAVLEARGAEADGAKRTVVMVAHRLGTVVGADKIVVVRKGKVVEVGTHEELVAMGGVYADMAAQQGL</sequence>
<dbReference type="PANTHER" id="PTHR43394:SF18">
    <property type="entry name" value="ABC TRANSPORTER B FAMILY MEMBER 11-LIKE"/>
    <property type="match status" value="1"/>
</dbReference>
<dbReference type="SUPFAM" id="SSF52540">
    <property type="entry name" value="P-loop containing nucleoside triphosphate hydrolases"/>
    <property type="match status" value="2"/>
</dbReference>
<dbReference type="GO" id="GO:0016887">
    <property type="term" value="F:ATP hydrolysis activity"/>
    <property type="evidence" value="ECO:0007669"/>
    <property type="project" value="InterPro"/>
</dbReference>
<dbReference type="Gene3D" id="1.20.1560.10">
    <property type="entry name" value="ABC transporter type 1, transmembrane domain"/>
    <property type="match status" value="1"/>
</dbReference>
<dbReference type="GO" id="GO:0015421">
    <property type="term" value="F:ABC-type oligopeptide transporter activity"/>
    <property type="evidence" value="ECO:0007669"/>
    <property type="project" value="TreeGrafter"/>
</dbReference>
<reference evidence="12" key="1">
    <citation type="submission" date="2023-01" db="EMBL/GenBank/DDBJ databases">
        <title>The chitinases involved in constricting ring structure development in the nematode-trapping fungus Drechslerella dactyloides.</title>
        <authorList>
            <person name="Wang R."/>
            <person name="Zhang L."/>
            <person name="Tang P."/>
            <person name="Li S."/>
            <person name="Liang L."/>
        </authorList>
    </citation>
    <scope>NUCLEOTIDE SEQUENCE</scope>
    <source>
        <strain evidence="12">YMF1.00031</strain>
    </source>
</reference>
<gene>
    <name evidence="12" type="ORF">Dda_5359</name>
</gene>
<dbReference type="InterPro" id="IPR039421">
    <property type="entry name" value="Type_1_exporter"/>
</dbReference>
<dbReference type="GO" id="GO:0005743">
    <property type="term" value="C:mitochondrial inner membrane"/>
    <property type="evidence" value="ECO:0007669"/>
    <property type="project" value="TreeGrafter"/>
</dbReference>
<accession>A0AAD6NHG6</accession>
<feature type="transmembrane region" description="Helical" evidence="9">
    <location>
        <begin position="328"/>
        <end position="353"/>
    </location>
</feature>
<dbReference type="CDD" id="cd18577">
    <property type="entry name" value="ABC_6TM_Pgp_ABCB1_D1_like"/>
    <property type="match status" value="1"/>
</dbReference>
<dbReference type="SUPFAM" id="SSF90123">
    <property type="entry name" value="ABC transporter transmembrane region"/>
    <property type="match status" value="2"/>
</dbReference>
<dbReference type="InterPro" id="IPR036640">
    <property type="entry name" value="ABC1_TM_sf"/>
</dbReference>